<keyword evidence="3" id="KW-1185">Reference proteome</keyword>
<comment type="caution">
    <text evidence="2">The sequence shown here is derived from an EMBL/GenBank/DDBJ whole genome shotgun (WGS) entry which is preliminary data.</text>
</comment>
<dbReference type="GO" id="GO:0004497">
    <property type="term" value="F:monooxygenase activity"/>
    <property type="evidence" value="ECO:0007669"/>
    <property type="project" value="UniProtKB-KW"/>
</dbReference>
<dbReference type="Proteomes" id="UP000634529">
    <property type="component" value="Unassembled WGS sequence"/>
</dbReference>
<evidence type="ECO:0000313" key="2">
    <source>
        <dbReference type="EMBL" id="MBD8497257.1"/>
    </source>
</evidence>
<keyword evidence="2" id="KW-0560">Oxidoreductase</keyword>
<reference evidence="2 3" key="1">
    <citation type="submission" date="2020-09" db="EMBL/GenBank/DDBJ databases">
        <title>Paenibacillus sp. CAU 1523 isolated from sand of Haeundae Beach.</title>
        <authorList>
            <person name="Kim W."/>
        </authorList>
    </citation>
    <scope>NUCLEOTIDE SEQUENCE [LARGE SCALE GENOMIC DNA]</scope>
    <source>
        <strain evidence="2 3">CAU 1523</strain>
    </source>
</reference>
<dbReference type="SUPFAM" id="SSF54909">
    <property type="entry name" value="Dimeric alpha+beta barrel"/>
    <property type="match status" value="1"/>
</dbReference>
<name>A0ABR9AVJ8_9BACL</name>
<sequence length="100" mass="12162">MILEVAVLHIKPELINSFEPAFRRASQIISKMKGYINHELQKCMEENNKYILLVRWETLEDHTKGFRESEEYKEWKEILHHFYEPFPIVEHYTNIQLDVD</sequence>
<organism evidence="2 3">
    <name type="scientific">Paenibacillus arenosi</name>
    <dbReference type="NCBI Taxonomy" id="2774142"/>
    <lineage>
        <taxon>Bacteria</taxon>
        <taxon>Bacillati</taxon>
        <taxon>Bacillota</taxon>
        <taxon>Bacilli</taxon>
        <taxon>Bacillales</taxon>
        <taxon>Paenibacillaceae</taxon>
        <taxon>Paenibacillus</taxon>
    </lineage>
</organism>
<evidence type="ECO:0000313" key="3">
    <source>
        <dbReference type="Proteomes" id="UP000634529"/>
    </source>
</evidence>
<keyword evidence="2" id="KW-0503">Monooxygenase</keyword>
<feature type="domain" description="ABM" evidence="1">
    <location>
        <begin position="2"/>
        <end position="91"/>
    </location>
</feature>
<protein>
    <submittedName>
        <fullName evidence="2">Antibiotic biosynthesis monooxygenase</fullName>
    </submittedName>
</protein>
<evidence type="ECO:0000259" key="1">
    <source>
        <dbReference type="PROSITE" id="PS51725"/>
    </source>
</evidence>
<dbReference type="RefSeq" id="WP_192023668.1">
    <property type="nucleotide sequence ID" value="NZ_JACYTN010000001.1"/>
</dbReference>
<dbReference type="Gene3D" id="3.30.70.100">
    <property type="match status" value="1"/>
</dbReference>
<dbReference type="InterPro" id="IPR011008">
    <property type="entry name" value="Dimeric_a/b-barrel"/>
</dbReference>
<dbReference type="PROSITE" id="PS51725">
    <property type="entry name" value="ABM"/>
    <property type="match status" value="1"/>
</dbReference>
<gene>
    <name evidence="2" type="ORF">IFO66_02960</name>
</gene>
<proteinExistence type="predicted"/>
<accession>A0ABR9AVJ8</accession>
<dbReference type="EMBL" id="JACYTN010000001">
    <property type="protein sequence ID" value="MBD8497257.1"/>
    <property type="molecule type" value="Genomic_DNA"/>
</dbReference>
<dbReference type="InterPro" id="IPR007138">
    <property type="entry name" value="ABM_dom"/>
</dbReference>
<dbReference type="Pfam" id="PF03992">
    <property type="entry name" value="ABM"/>
    <property type="match status" value="1"/>
</dbReference>